<evidence type="ECO:0000256" key="5">
    <source>
        <dbReference type="ARBA" id="ARBA00022692"/>
    </source>
</evidence>
<dbReference type="GO" id="GO:0005044">
    <property type="term" value="F:scavenger receptor activity"/>
    <property type="evidence" value="ECO:0007669"/>
    <property type="project" value="TreeGrafter"/>
</dbReference>
<keyword evidence="15" id="KW-1185">Reference proteome</keyword>
<proteinExistence type="inferred from homology"/>
<name>A0A8J2JVD6_9HEXA</name>
<dbReference type="AlphaFoldDB" id="A0A8J2JVD6"/>
<dbReference type="Proteomes" id="UP000708208">
    <property type="component" value="Unassembled WGS sequence"/>
</dbReference>
<gene>
    <name evidence="14" type="ORF">AFUS01_LOCUS16914</name>
</gene>
<comment type="similarity">
    <text evidence="3">Belongs to the CD36 family.</text>
</comment>
<dbReference type="GO" id="GO:0005737">
    <property type="term" value="C:cytoplasm"/>
    <property type="evidence" value="ECO:0007669"/>
    <property type="project" value="TreeGrafter"/>
</dbReference>
<sequence>MHFNGKTKLLMGLGSGLVSIFSLMGFGGGFRMITNMEVSKLKILEPGTKAYELWETPASSSYLGFYFFNLTNAEEFSNGAKAILREMGPYIYRVNWQRKDVTPDSENGTLRYRTVKTFFFDDELTDGSETDRISIVNVMLIATASMARKTVEDKYLLRQLDKILTSKGGKLILTGTVRQLLFDGVPLPSYTAIFNNHVIKENAEDLGIDMPKEMKHGKFALLKNKNGTEEDWLTIKTGREDAMEAGTVTLYKDQSELDVWSDSSCNALNGTDGTAFPPHITKESILQVFSPAMCRSFNMIFHKDSKVSKTPTLAFATDQETWKAPKTNPSNNCFCPSGKAGEQKSCDRDGIVDVGPCSEGAPLLLSQPHFVGGEESLLQDVEGMEPDFEKHVSLFDLEPITGTLMKSSSRMQFNVELVPNEDMPTFAKVKRAIVPFVWTEETITAGEVELASLSSILLLDTIFSVTHFIFIGLGAVLIGQALIMAKKSKNHASPVKPFNNSDILKSGVSDISKETAFTY</sequence>
<dbReference type="PANTHER" id="PTHR11923">
    <property type="entry name" value="SCAVENGER RECEPTOR CLASS B TYPE-1 SR-B1"/>
    <property type="match status" value="1"/>
</dbReference>
<evidence type="ECO:0000256" key="13">
    <source>
        <dbReference type="SAM" id="Phobius"/>
    </source>
</evidence>
<comment type="subcellular location">
    <subcellularLocation>
        <location evidence="2">Cell membrane</location>
        <topology evidence="2">Multi-pass membrane protein</topology>
    </subcellularLocation>
    <subcellularLocation>
        <location evidence="1">Membrane</location>
        <location evidence="1">Caveola</location>
        <topology evidence="1">Multi-pass membrane protein</topology>
    </subcellularLocation>
</comment>
<evidence type="ECO:0000256" key="2">
    <source>
        <dbReference type="ARBA" id="ARBA00004651"/>
    </source>
</evidence>
<comment type="caution">
    <text evidence="14">The sequence shown here is derived from an EMBL/GenBank/DDBJ whole genome shotgun (WGS) entry which is preliminary data.</text>
</comment>
<keyword evidence="10" id="KW-0325">Glycoprotein</keyword>
<evidence type="ECO:0000256" key="1">
    <source>
        <dbReference type="ARBA" id="ARBA00004189"/>
    </source>
</evidence>
<organism evidence="14 15">
    <name type="scientific">Allacma fusca</name>
    <dbReference type="NCBI Taxonomy" id="39272"/>
    <lineage>
        <taxon>Eukaryota</taxon>
        <taxon>Metazoa</taxon>
        <taxon>Ecdysozoa</taxon>
        <taxon>Arthropoda</taxon>
        <taxon>Hexapoda</taxon>
        <taxon>Collembola</taxon>
        <taxon>Symphypleona</taxon>
        <taxon>Sminthuridae</taxon>
        <taxon>Allacma</taxon>
    </lineage>
</organism>
<dbReference type="GO" id="GO:0005901">
    <property type="term" value="C:caveola"/>
    <property type="evidence" value="ECO:0007669"/>
    <property type="project" value="UniProtKB-SubCell"/>
</dbReference>
<evidence type="ECO:0000256" key="10">
    <source>
        <dbReference type="ARBA" id="ARBA00023180"/>
    </source>
</evidence>
<keyword evidence="5 13" id="KW-0812">Transmembrane</keyword>
<accession>A0A8J2JVD6</accession>
<evidence type="ECO:0000256" key="9">
    <source>
        <dbReference type="ARBA" id="ARBA00023170"/>
    </source>
</evidence>
<keyword evidence="9" id="KW-0675">Receptor</keyword>
<evidence type="ECO:0000256" key="8">
    <source>
        <dbReference type="ARBA" id="ARBA00023157"/>
    </source>
</evidence>
<evidence type="ECO:0000256" key="11">
    <source>
        <dbReference type="ARBA" id="ARBA00040821"/>
    </source>
</evidence>
<dbReference type="InterPro" id="IPR002159">
    <property type="entry name" value="CD36_fam"/>
</dbReference>
<evidence type="ECO:0000256" key="7">
    <source>
        <dbReference type="ARBA" id="ARBA00023136"/>
    </source>
</evidence>
<feature type="transmembrane region" description="Helical" evidence="13">
    <location>
        <begin position="462"/>
        <end position="483"/>
    </location>
</feature>
<dbReference type="PANTHER" id="PTHR11923:SF110">
    <property type="entry name" value="SCAVENGER RECEPTOR CLASS B MEMBER 1"/>
    <property type="match status" value="1"/>
</dbReference>
<evidence type="ECO:0000313" key="15">
    <source>
        <dbReference type="Proteomes" id="UP000708208"/>
    </source>
</evidence>
<keyword evidence="7 13" id="KW-0472">Membrane</keyword>
<keyword evidence="6 13" id="KW-1133">Transmembrane helix</keyword>
<keyword evidence="4" id="KW-1003">Cell membrane</keyword>
<dbReference type="EMBL" id="CAJVCH010158571">
    <property type="protein sequence ID" value="CAG7728108.1"/>
    <property type="molecule type" value="Genomic_DNA"/>
</dbReference>
<evidence type="ECO:0000256" key="6">
    <source>
        <dbReference type="ARBA" id="ARBA00022989"/>
    </source>
</evidence>
<dbReference type="Pfam" id="PF01130">
    <property type="entry name" value="CD36"/>
    <property type="match status" value="1"/>
</dbReference>
<evidence type="ECO:0000256" key="4">
    <source>
        <dbReference type="ARBA" id="ARBA00022475"/>
    </source>
</evidence>
<feature type="transmembrane region" description="Helical" evidence="13">
    <location>
        <begin position="9"/>
        <end position="30"/>
    </location>
</feature>
<reference evidence="14" key="1">
    <citation type="submission" date="2021-06" db="EMBL/GenBank/DDBJ databases">
        <authorList>
            <person name="Hodson N. C."/>
            <person name="Mongue J. A."/>
            <person name="Jaron S. K."/>
        </authorList>
    </citation>
    <scope>NUCLEOTIDE SEQUENCE</scope>
</reference>
<evidence type="ECO:0000256" key="3">
    <source>
        <dbReference type="ARBA" id="ARBA00010532"/>
    </source>
</evidence>
<evidence type="ECO:0000256" key="12">
    <source>
        <dbReference type="ARBA" id="ARBA00042244"/>
    </source>
</evidence>
<evidence type="ECO:0000313" key="14">
    <source>
        <dbReference type="EMBL" id="CAG7728108.1"/>
    </source>
</evidence>
<protein>
    <recommendedName>
        <fullName evidence="11">Scavenger receptor class B member 1</fullName>
    </recommendedName>
    <alternativeName>
        <fullName evidence="12">SR-BI</fullName>
    </alternativeName>
</protein>
<dbReference type="OrthoDB" id="10024078at2759"/>
<keyword evidence="8" id="KW-1015">Disulfide bond</keyword>